<organism evidence="13 14">
    <name type="scientific">Rhodotorula paludigena</name>
    <dbReference type="NCBI Taxonomy" id="86838"/>
    <lineage>
        <taxon>Eukaryota</taxon>
        <taxon>Fungi</taxon>
        <taxon>Dikarya</taxon>
        <taxon>Basidiomycota</taxon>
        <taxon>Pucciniomycotina</taxon>
        <taxon>Microbotryomycetes</taxon>
        <taxon>Sporidiobolales</taxon>
        <taxon>Sporidiobolaceae</taxon>
        <taxon>Rhodotorula</taxon>
    </lineage>
</organism>
<proteinExistence type="inferred from homology"/>
<keyword evidence="5" id="KW-0677">Repeat</keyword>
<dbReference type="GO" id="GO:0015184">
    <property type="term" value="F:L-cystine transmembrane transporter activity"/>
    <property type="evidence" value="ECO:0007669"/>
    <property type="project" value="TreeGrafter"/>
</dbReference>
<comment type="subcellular location">
    <subcellularLocation>
        <location evidence="1">Lysosome membrane</location>
        <topology evidence="1">Multi-pass membrane protein</topology>
    </subcellularLocation>
</comment>
<feature type="transmembrane region" description="Helical" evidence="12">
    <location>
        <begin position="35"/>
        <end position="54"/>
    </location>
</feature>
<evidence type="ECO:0000256" key="10">
    <source>
        <dbReference type="ARBA" id="ARBA00048473"/>
    </source>
</evidence>
<feature type="region of interest" description="Disordered" evidence="11">
    <location>
        <begin position="194"/>
        <end position="218"/>
    </location>
</feature>
<evidence type="ECO:0000256" key="6">
    <source>
        <dbReference type="ARBA" id="ARBA00022847"/>
    </source>
</evidence>
<evidence type="ECO:0000313" key="14">
    <source>
        <dbReference type="Proteomes" id="UP001342314"/>
    </source>
</evidence>
<comment type="caution">
    <text evidence="13">The sequence shown here is derived from an EMBL/GenBank/DDBJ whole genome shotgun (WGS) entry which is preliminary data.</text>
</comment>
<dbReference type="AlphaFoldDB" id="A0AAV5GMT4"/>
<dbReference type="FunFam" id="1.20.1280.290:FF:000016">
    <property type="entry name" value="Cystinosin homolog"/>
    <property type="match status" value="1"/>
</dbReference>
<keyword evidence="3" id="KW-0813">Transport</keyword>
<evidence type="ECO:0000256" key="11">
    <source>
        <dbReference type="SAM" id="MobiDB-lite"/>
    </source>
</evidence>
<gene>
    <name evidence="13" type="ORF">Rhopal_003839-T1</name>
</gene>
<evidence type="ECO:0000256" key="1">
    <source>
        <dbReference type="ARBA" id="ARBA00004155"/>
    </source>
</evidence>
<evidence type="ECO:0000256" key="2">
    <source>
        <dbReference type="ARBA" id="ARBA00006855"/>
    </source>
</evidence>
<keyword evidence="4 12" id="KW-0812">Transmembrane</keyword>
<dbReference type="Gene3D" id="1.20.1280.290">
    <property type="match status" value="1"/>
</dbReference>
<keyword evidence="9" id="KW-0458">Lysosome</keyword>
<feature type="transmembrane region" description="Helical" evidence="12">
    <location>
        <begin position="131"/>
        <end position="148"/>
    </location>
</feature>
<keyword evidence="7 12" id="KW-1133">Transmembrane helix</keyword>
<dbReference type="InterPro" id="IPR005282">
    <property type="entry name" value="LC_transporter"/>
</dbReference>
<sequence>MSMVFNIALYASPRVRQQYSERHNGHYPQVQPNDIAFAVHALALSFFTLGQSFVYKRDANQRVSDINRGVLSFLFASIAVGGVLVSAGKFVELDLVLWLSYIKLYISGAKMVPQVWLNYRRKSTVGWSIENILLDFTGGTLSLAQLVLDSLLDNDWRGITGNPGKLGLSFLTLGFDIVFIVQHFVLYRHNREEGDAQDDDGQTERDRLLPRRHTDPIA</sequence>
<evidence type="ECO:0000256" key="9">
    <source>
        <dbReference type="ARBA" id="ARBA00023228"/>
    </source>
</evidence>
<dbReference type="EMBL" id="BQKY01000007">
    <property type="protein sequence ID" value="GJN90825.1"/>
    <property type="molecule type" value="Genomic_DNA"/>
</dbReference>
<feature type="transmembrane region" description="Helical" evidence="12">
    <location>
        <begin position="66"/>
        <end position="86"/>
    </location>
</feature>
<accession>A0AAV5GMT4</accession>
<name>A0AAV5GMT4_9BASI</name>
<dbReference type="Pfam" id="PF04193">
    <property type="entry name" value="PQ-loop"/>
    <property type="match status" value="1"/>
</dbReference>
<keyword evidence="8 12" id="KW-0472">Membrane</keyword>
<reference evidence="13 14" key="1">
    <citation type="submission" date="2021-12" db="EMBL/GenBank/DDBJ databases">
        <title>High titer production of polyol ester of fatty acids by Rhodotorula paludigena BS15 towards product separation-free biomass refinery.</title>
        <authorList>
            <person name="Mano J."/>
            <person name="Ono H."/>
            <person name="Tanaka T."/>
            <person name="Naito K."/>
            <person name="Sushida H."/>
            <person name="Ike M."/>
            <person name="Tokuyasu K."/>
            <person name="Kitaoka M."/>
        </authorList>
    </citation>
    <scope>NUCLEOTIDE SEQUENCE [LARGE SCALE GENOMIC DNA]</scope>
    <source>
        <strain evidence="13 14">BS15</strain>
    </source>
</reference>
<evidence type="ECO:0000256" key="4">
    <source>
        <dbReference type="ARBA" id="ARBA00022692"/>
    </source>
</evidence>
<dbReference type="InterPro" id="IPR006603">
    <property type="entry name" value="PQ-loop_rpt"/>
</dbReference>
<dbReference type="GO" id="GO:0000324">
    <property type="term" value="C:fungal-type vacuole"/>
    <property type="evidence" value="ECO:0007669"/>
    <property type="project" value="TreeGrafter"/>
</dbReference>
<evidence type="ECO:0000256" key="12">
    <source>
        <dbReference type="SAM" id="Phobius"/>
    </source>
</evidence>
<dbReference type="Proteomes" id="UP001342314">
    <property type="component" value="Unassembled WGS sequence"/>
</dbReference>
<dbReference type="GO" id="GO:0015293">
    <property type="term" value="F:symporter activity"/>
    <property type="evidence" value="ECO:0007669"/>
    <property type="project" value="UniProtKB-KW"/>
</dbReference>
<feature type="transmembrane region" description="Helical" evidence="12">
    <location>
        <begin position="168"/>
        <end position="187"/>
    </location>
</feature>
<dbReference type="PANTHER" id="PTHR13131">
    <property type="entry name" value="CYSTINOSIN"/>
    <property type="match status" value="1"/>
</dbReference>
<dbReference type="GO" id="GO:0005774">
    <property type="term" value="C:vacuolar membrane"/>
    <property type="evidence" value="ECO:0007669"/>
    <property type="project" value="TreeGrafter"/>
</dbReference>
<dbReference type="SMART" id="SM00679">
    <property type="entry name" value="CTNS"/>
    <property type="match status" value="1"/>
</dbReference>
<evidence type="ECO:0008006" key="15">
    <source>
        <dbReference type="Google" id="ProtNLM"/>
    </source>
</evidence>
<evidence type="ECO:0000313" key="13">
    <source>
        <dbReference type="EMBL" id="GJN90825.1"/>
    </source>
</evidence>
<keyword evidence="6" id="KW-0769">Symport</keyword>
<comment type="catalytic activity">
    <reaction evidence="10">
        <text>L-cystine(out) + H(+)(out) = L-cystine(in) + H(+)(in)</text>
        <dbReference type="Rhea" id="RHEA:66172"/>
        <dbReference type="ChEBI" id="CHEBI:15378"/>
        <dbReference type="ChEBI" id="CHEBI:35491"/>
    </reaction>
    <physiologicalReaction direction="left-to-right" evidence="10">
        <dbReference type="Rhea" id="RHEA:66173"/>
    </physiologicalReaction>
</comment>
<comment type="similarity">
    <text evidence="2">Belongs to the cystinosin family.</text>
</comment>
<evidence type="ECO:0000256" key="3">
    <source>
        <dbReference type="ARBA" id="ARBA00022448"/>
    </source>
</evidence>
<keyword evidence="14" id="KW-1185">Reference proteome</keyword>
<evidence type="ECO:0000256" key="7">
    <source>
        <dbReference type="ARBA" id="ARBA00022989"/>
    </source>
</evidence>
<feature type="transmembrane region" description="Helical" evidence="12">
    <location>
        <begin position="98"/>
        <end position="119"/>
    </location>
</feature>
<dbReference type="PANTHER" id="PTHR13131:SF5">
    <property type="entry name" value="CYSTINOSIN"/>
    <property type="match status" value="1"/>
</dbReference>
<evidence type="ECO:0000256" key="5">
    <source>
        <dbReference type="ARBA" id="ARBA00022737"/>
    </source>
</evidence>
<feature type="compositionally biased region" description="Basic and acidic residues" evidence="11">
    <location>
        <begin position="202"/>
        <end position="218"/>
    </location>
</feature>
<evidence type="ECO:0000256" key="8">
    <source>
        <dbReference type="ARBA" id="ARBA00023136"/>
    </source>
</evidence>
<protein>
    <recommendedName>
        <fullName evidence="15">Cystinosin</fullName>
    </recommendedName>
</protein>